<dbReference type="CDD" id="cd05797">
    <property type="entry name" value="Ribosomal_L10"/>
    <property type="match status" value="1"/>
</dbReference>
<comment type="function">
    <text evidence="1">Forms part of the ribosomal stalk, playing a central role in the interaction of the ribosome with GTP-bound translation factors.</text>
</comment>
<dbReference type="SUPFAM" id="SSF160369">
    <property type="entry name" value="Ribosomal protein L10-like"/>
    <property type="match status" value="1"/>
</dbReference>
<dbReference type="GO" id="GO:0005840">
    <property type="term" value="C:ribosome"/>
    <property type="evidence" value="ECO:0007669"/>
    <property type="project" value="UniProtKB-KW"/>
</dbReference>
<evidence type="ECO:0000256" key="1">
    <source>
        <dbReference type="ARBA" id="ARBA00002633"/>
    </source>
</evidence>
<evidence type="ECO:0000256" key="5">
    <source>
        <dbReference type="ARBA" id="ARBA00035202"/>
    </source>
</evidence>
<gene>
    <name evidence="7" type="ORF">HQ43_06905</name>
</gene>
<reference evidence="7 8" key="1">
    <citation type="submission" date="2014-08" db="EMBL/GenBank/DDBJ databases">
        <title>Porphyromonas canoris strain:OH2762 Genome sequencing.</title>
        <authorList>
            <person name="Wallis C."/>
            <person name="Deusch O."/>
            <person name="O'Flynn C."/>
            <person name="Davis I."/>
            <person name="Jospin G."/>
            <person name="Darling A.E."/>
            <person name="Coil D.A."/>
            <person name="Alexiev A."/>
            <person name="Horsfall A."/>
            <person name="Kirkwood N."/>
            <person name="Harris S."/>
            <person name="Eisen J.A."/>
        </authorList>
    </citation>
    <scope>NUCLEOTIDE SEQUENCE [LARGE SCALE GENOMIC DNA]</scope>
    <source>
        <strain evidence="8">COT-108 OH2762</strain>
    </source>
</reference>
<dbReference type="PANTHER" id="PTHR11560">
    <property type="entry name" value="39S RIBOSOMAL PROTEIN L10, MITOCHONDRIAL"/>
    <property type="match status" value="1"/>
</dbReference>
<dbReference type="InterPro" id="IPR043141">
    <property type="entry name" value="Ribosomal_uL10-like_sf"/>
</dbReference>
<dbReference type="EMBL" id="JQZV01000013">
    <property type="protein sequence ID" value="KGN91806.1"/>
    <property type="molecule type" value="Genomic_DNA"/>
</dbReference>
<protein>
    <recommendedName>
        <fullName evidence="5">Large ribosomal subunit protein uL10</fullName>
    </recommendedName>
    <alternativeName>
        <fullName evidence="6">50S ribosomal protein L10</fullName>
    </alternativeName>
</protein>
<sequence length="175" mass="19284">MRKEDKVTVVASLKEAIEAYPHFYLTDVEALDAKKTSELRRECFKRNIKLVVAKNKLLMRALSEVNEELYAPLFATLKGSTAVMFSENANAPAKLIKDFTKGSKGEGKPQLKSAYAQEGIYIGANQLSTLETIKSREELIADVVALLESPIKNVLSSLQSGGNTIHGVLETLQKK</sequence>
<organism evidence="7 8">
    <name type="scientific">Porphyromonas canoris</name>
    <dbReference type="NCBI Taxonomy" id="36875"/>
    <lineage>
        <taxon>Bacteria</taxon>
        <taxon>Pseudomonadati</taxon>
        <taxon>Bacteroidota</taxon>
        <taxon>Bacteroidia</taxon>
        <taxon>Bacteroidales</taxon>
        <taxon>Porphyromonadaceae</taxon>
        <taxon>Porphyromonas</taxon>
    </lineage>
</organism>
<accession>A0ABR4XJZ2</accession>
<dbReference type="Proteomes" id="UP000030101">
    <property type="component" value="Unassembled WGS sequence"/>
</dbReference>
<evidence type="ECO:0000313" key="8">
    <source>
        <dbReference type="Proteomes" id="UP000030101"/>
    </source>
</evidence>
<dbReference type="RefSeq" id="WP_036791322.1">
    <property type="nucleotide sequence ID" value="NZ_JQZV01000013.1"/>
</dbReference>
<evidence type="ECO:0000256" key="4">
    <source>
        <dbReference type="ARBA" id="ARBA00023274"/>
    </source>
</evidence>
<dbReference type="InterPro" id="IPR001790">
    <property type="entry name" value="Ribosomal_uL10"/>
</dbReference>
<name>A0ABR4XJZ2_9PORP</name>
<keyword evidence="3 7" id="KW-0689">Ribosomal protein</keyword>
<evidence type="ECO:0000256" key="6">
    <source>
        <dbReference type="ARBA" id="ARBA00035502"/>
    </source>
</evidence>
<comment type="caution">
    <text evidence="7">The sequence shown here is derived from an EMBL/GenBank/DDBJ whole genome shotgun (WGS) entry which is preliminary data.</text>
</comment>
<keyword evidence="4" id="KW-0687">Ribonucleoprotein</keyword>
<comment type="similarity">
    <text evidence="2">Belongs to the universal ribosomal protein uL10 family.</text>
</comment>
<evidence type="ECO:0000256" key="3">
    <source>
        <dbReference type="ARBA" id="ARBA00022980"/>
    </source>
</evidence>
<keyword evidence="8" id="KW-1185">Reference proteome</keyword>
<evidence type="ECO:0000256" key="2">
    <source>
        <dbReference type="ARBA" id="ARBA00008889"/>
    </source>
</evidence>
<dbReference type="NCBIfam" id="NF000955">
    <property type="entry name" value="PRK00099.1-1"/>
    <property type="match status" value="1"/>
</dbReference>
<dbReference type="Gene3D" id="3.30.70.1730">
    <property type="match status" value="1"/>
</dbReference>
<dbReference type="InterPro" id="IPR047865">
    <property type="entry name" value="Ribosomal_uL10_bac_type"/>
</dbReference>
<dbReference type="Pfam" id="PF00466">
    <property type="entry name" value="Ribosomal_L10"/>
    <property type="match status" value="1"/>
</dbReference>
<proteinExistence type="inferred from homology"/>
<evidence type="ECO:0000313" key="7">
    <source>
        <dbReference type="EMBL" id="KGN91806.1"/>
    </source>
</evidence>